<evidence type="ECO:0000313" key="7">
    <source>
        <dbReference type="EMBL" id="EOH98669.1"/>
    </source>
</evidence>
<dbReference type="GO" id="GO:0006730">
    <property type="term" value="P:one-carbon metabolic process"/>
    <property type="evidence" value="ECO:0007669"/>
    <property type="project" value="UniProtKB-KW"/>
</dbReference>
<dbReference type="Pfam" id="PF01268">
    <property type="entry name" value="FTHFS"/>
    <property type="match status" value="1"/>
</dbReference>
<keyword evidence="4" id="KW-0436">Ligase</keyword>
<dbReference type="InterPro" id="IPR027417">
    <property type="entry name" value="P-loop_NTPase"/>
</dbReference>
<evidence type="ECO:0000313" key="9">
    <source>
        <dbReference type="Proteomes" id="UP000013858"/>
    </source>
</evidence>
<evidence type="ECO:0000313" key="10">
    <source>
        <dbReference type="Proteomes" id="UP000014197"/>
    </source>
</evidence>
<dbReference type="Proteomes" id="UP000013858">
    <property type="component" value="Unassembled WGS sequence"/>
</dbReference>
<protein>
    <recommendedName>
        <fullName evidence="2">formate--tetrahydrofolate ligase</fullName>
        <ecNumber evidence="2">6.3.4.3</ecNumber>
    </recommendedName>
</protein>
<keyword evidence="10" id="KW-1185">Reference proteome</keyword>
<sequence>MALAKRVAQVIEEETADFKTIYQMGMNLEDKIHAIVTKIYGGSDVVFSKKAQNQLATFEKYGWDRLPVSMAKTQYSLSDDPQNSGHPEGCTITIRDLVFKIGAGFIVALTGDVMTMPGLPKKLLH</sequence>
<organism evidence="7 9">
    <name type="scientific">Enterococcus haemoperoxidus ATCC BAA-382</name>
    <dbReference type="NCBI Taxonomy" id="1158608"/>
    <lineage>
        <taxon>Bacteria</taxon>
        <taxon>Bacillati</taxon>
        <taxon>Bacillota</taxon>
        <taxon>Bacilli</taxon>
        <taxon>Lactobacillales</taxon>
        <taxon>Enterococcaceae</taxon>
        <taxon>Enterococcus</taxon>
    </lineage>
</organism>
<evidence type="ECO:0000256" key="4">
    <source>
        <dbReference type="ARBA" id="ARBA00022598"/>
    </source>
</evidence>
<dbReference type="Proteomes" id="UP000014197">
    <property type="component" value="Unassembled WGS sequence"/>
</dbReference>
<accession>R2TEV5</accession>
<evidence type="ECO:0000256" key="3">
    <source>
        <dbReference type="ARBA" id="ARBA00022563"/>
    </source>
</evidence>
<keyword evidence="5" id="KW-0547">Nucleotide-binding</keyword>
<dbReference type="AlphaFoldDB" id="R2TEV5"/>
<dbReference type="eggNOG" id="COG2759">
    <property type="taxonomic scope" value="Bacteria"/>
</dbReference>
<dbReference type="FunFam" id="3.10.410.10:FF:000001">
    <property type="entry name" value="Putative formate--tetrahydrofolate ligase"/>
    <property type="match status" value="1"/>
</dbReference>
<dbReference type="EMBL" id="ASVY01000002">
    <property type="protein sequence ID" value="EOT62148.1"/>
    <property type="molecule type" value="Genomic_DNA"/>
</dbReference>
<name>R2TEV5_9ENTE</name>
<dbReference type="EMBL" id="AJAR01000012">
    <property type="protein sequence ID" value="EOH98669.1"/>
    <property type="molecule type" value="Genomic_DNA"/>
</dbReference>
<dbReference type="InterPro" id="IPR000559">
    <property type="entry name" value="Formate_THF_ligase"/>
</dbReference>
<proteinExistence type="predicted"/>
<dbReference type="Gene3D" id="3.10.410.10">
    <property type="entry name" value="Formyltetrahydrofolate synthetase, domain 3"/>
    <property type="match status" value="1"/>
</dbReference>
<dbReference type="GO" id="GO:0004329">
    <property type="term" value="F:formate-tetrahydrofolate ligase activity"/>
    <property type="evidence" value="ECO:0007669"/>
    <property type="project" value="UniProtKB-EC"/>
</dbReference>
<dbReference type="EC" id="6.3.4.3" evidence="2"/>
<evidence type="ECO:0000256" key="6">
    <source>
        <dbReference type="ARBA" id="ARBA00022840"/>
    </source>
</evidence>
<dbReference type="SUPFAM" id="SSF52540">
    <property type="entry name" value="P-loop containing nucleoside triphosphate hydrolases"/>
    <property type="match status" value="1"/>
</dbReference>
<evidence type="ECO:0000256" key="2">
    <source>
        <dbReference type="ARBA" id="ARBA00012295"/>
    </source>
</evidence>
<comment type="caution">
    <text evidence="7">The sequence shown here is derived from an EMBL/GenBank/DDBJ whole genome shotgun (WGS) entry which is preliminary data.</text>
</comment>
<dbReference type="PATRIC" id="fig|1158608.3.peg.1239"/>
<keyword evidence="6" id="KW-0067">ATP-binding</keyword>
<dbReference type="GO" id="GO:0005524">
    <property type="term" value="F:ATP binding"/>
    <property type="evidence" value="ECO:0007669"/>
    <property type="project" value="UniProtKB-KW"/>
</dbReference>
<comment type="pathway">
    <text evidence="1">One-carbon metabolism; tetrahydrofolate interconversion.</text>
</comment>
<reference evidence="7 9" key="1">
    <citation type="submission" date="2013-02" db="EMBL/GenBank/DDBJ databases">
        <title>The Genome Sequence of Enterococcus haemoperoxidus BAA-382.</title>
        <authorList>
            <consortium name="The Broad Institute Genome Sequencing Platform"/>
            <consortium name="The Broad Institute Genome Sequencing Center for Infectious Disease"/>
            <person name="Earl A.M."/>
            <person name="Gilmore M.S."/>
            <person name="Lebreton F."/>
            <person name="Walker B."/>
            <person name="Young S.K."/>
            <person name="Zeng Q."/>
            <person name="Gargeya S."/>
            <person name="Fitzgerald M."/>
            <person name="Haas B."/>
            <person name="Abouelleil A."/>
            <person name="Alvarado L."/>
            <person name="Arachchi H.M."/>
            <person name="Berlin A.M."/>
            <person name="Chapman S.B."/>
            <person name="Dewar J."/>
            <person name="Goldberg J."/>
            <person name="Griggs A."/>
            <person name="Gujja S."/>
            <person name="Hansen M."/>
            <person name="Howarth C."/>
            <person name="Imamovic A."/>
            <person name="Larimer J."/>
            <person name="McCowan C."/>
            <person name="Murphy C."/>
            <person name="Neiman D."/>
            <person name="Pearson M."/>
            <person name="Priest M."/>
            <person name="Roberts A."/>
            <person name="Saif S."/>
            <person name="Shea T."/>
            <person name="Sisk P."/>
            <person name="Sykes S."/>
            <person name="Wortman J."/>
            <person name="Nusbaum C."/>
            <person name="Birren B."/>
        </authorList>
    </citation>
    <scope>NUCLEOTIDE SEQUENCE [LARGE SCALE GENOMIC DNA]</scope>
    <source>
        <strain evidence="7 9">ATCC BAA-382</strain>
    </source>
</reference>
<evidence type="ECO:0000256" key="1">
    <source>
        <dbReference type="ARBA" id="ARBA00004777"/>
    </source>
</evidence>
<keyword evidence="3" id="KW-0554">One-carbon metabolism</keyword>
<evidence type="ECO:0000313" key="8">
    <source>
        <dbReference type="EMBL" id="EOT62148.1"/>
    </source>
</evidence>
<reference evidence="8 10" key="2">
    <citation type="submission" date="2013-03" db="EMBL/GenBank/DDBJ databases">
        <title>The Genome Sequence of Enterococcus haemoperoxidus BAA-382 (PacBio/Illumina hybrid assembly).</title>
        <authorList>
            <consortium name="The Broad Institute Genomics Platform"/>
            <consortium name="The Broad Institute Genome Sequencing Center for Infectious Disease"/>
            <person name="Earl A."/>
            <person name="Russ C."/>
            <person name="Gilmore M."/>
            <person name="Surin D."/>
            <person name="Walker B."/>
            <person name="Young S."/>
            <person name="Zeng Q."/>
            <person name="Gargeya S."/>
            <person name="Fitzgerald M."/>
            <person name="Haas B."/>
            <person name="Abouelleil A."/>
            <person name="Allen A.W."/>
            <person name="Alvarado L."/>
            <person name="Arachchi H.M."/>
            <person name="Berlin A.M."/>
            <person name="Chapman S.B."/>
            <person name="Gainer-Dewar J."/>
            <person name="Goldberg J."/>
            <person name="Griggs A."/>
            <person name="Gujja S."/>
            <person name="Hansen M."/>
            <person name="Howarth C."/>
            <person name="Imamovic A."/>
            <person name="Ireland A."/>
            <person name="Larimer J."/>
            <person name="McCowan C."/>
            <person name="Murphy C."/>
            <person name="Pearson M."/>
            <person name="Poon T.W."/>
            <person name="Priest M."/>
            <person name="Roberts A."/>
            <person name="Saif S."/>
            <person name="Shea T."/>
            <person name="Sisk P."/>
            <person name="Sykes S."/>
            <person name="Wortman J."/>
            <person name="Nusbaum C."/>
            <person name="Birren B."/>
        </authorList>
    </citation>
    <scope>NUCLEOTIDE SEQUENCE [LARGE SCALE GENOMIC DNA]</scope>
    <source>
        <strain evidence="8 10">ATCC BAA-382</strain>
    </source>
</reference>
<gene>
    <name evidence="8" type="ORF">I583_01148</name>
    <name evidence="7" type="ORF">UAW_01265</name>
</gene>
<evidence type="ECO:0000256" key="5">
    <source>
        <dbReference type="ARBA" id="ARBA00022741"/>
    </source>
</evidence>
<dbReference type="STRING" id="155618.RV06_GL001353"/>